<evidence type="ECO:0000313" key="3">
    <source>
        <dbReference type="Proteomes" id="UP001501586"/>
    </source>
</evidence>
<dbReference type="SUPFAM" id="SSF53756">
    <property type="entry name" value="UDP-Glycosyltransferase/glycogen phosphorylase"/>
    <property type="match status" value="1"/>
</dbReference>
<protein>
    <recommendedName>
        <fullName evidence="4">Glycosyltransferase involved in cell wall biosynthesis</fullName>
    </recommendedName>
</protein>
<comment type="caution">
    <text evidence="2">The sequence shown here is derived from an EMBL/GenBank/DDBJ whole genome shotgun (WGS) entry which is preliminary data.</text>
</comment>
<evidence type="ECO:0000256" key="1">
    <source>
        <dbReference type="SAM" id="MobiDB-lite"/>
    </source>
</evidence>
<dbReference type="RefSeq" id="WP_236865435.1">
    <property type="nucleotide sequence ID" value="NZ_BAABAZ010000004.1"/>
</dbReference>
<name>A0ABP8EHH4_9MICO</name>
<dbReference type="EMBL" id="BAABAZ010000004">
    <property type="protein sequence ID" value="GAA4283358.1"/>
    <property type="molecule type" value="Genomic_DNA"/>
</dbReference>
<reference evidence="3" key="1">
    <citation type="journal article" date="2019" name="Int. J. Syst. Evol. Microbiol.">
        <title>The Global Catalogue of Microorganisms (GCM) 10K type strain sequencing project: providing services to taxonomists for standard genome sequencing and annotation.</title>
        <authorList>
            <consortium name="The Broad Institute Genomics Platform"/>
            <consortium name="The Broad Institute Genome Sequencing Center for Infectious Disease"/>
            <person name="Wu L."/>
            <person name="Ma J."/>
        </authorList>
    </citation>
    <scope>NUCLEOTIDE SEQUENCE [LARGE SCALE GENOMIC DNA]</scope>
    <source>
        <strain evidence="3">JCM 17458</strain>
    </source>
</reference>
<sequence length="374" mass="41517">MKVLLAPSNVANQSTSMAAGLTDLGYDVEVWNFGESPNDFPVDRVFSPKSVEDYFSILVESIEASFDVFHFQTARSLIPSRSGLPQMWDLPLLRSLGKRVIVSFHGSDIRRASHHSRDRWSFYRYADIPCDEEKIDVRLALIHTFAHQTTVSSVLDSVYAPGAKYLPKTLRMSDYDMVGQVHRRRPVVLHASRRRETKGTSMIEEALGALSGTLDFEFRVIEGVSHQELLKAIAEADIVVEKLLGGDAGVLSLEAMALGKVAVARISDEVIAAHPSIPVVNANPDTFQEVISDLIEDAQKRKELGEAGRAYVESEHSSSVAGRILDEIYRSANPGPARPHPDWASDPSPRKLEAAYARIGRLEHKLDALRRRAH</sequence>
<keyword evidence="3" id="KW-1185">Reference proteome</keyword>
<dbReference type="Gene3D" id="3.40.50.2000">
    <property type="entry name" value="Glycogen Phosphorylase B"/>
    <property type="match status" value="1"/>
</dbReference>
<evidence type="ECO:0008006" key="4">
    <source>
        <dbReference type="Google" id="ProtNLM"/>
    </source>
</evidence>
<dbReference type="Proteomes" id="UP001501586">
    <property type="component" value="Unassembled WGS sequence"/>
</dbReference>
<gene>
    <name evidence="2" type="ORF">GCM10022261_08890</name>
</gene>
<evidence type="ECO:0000313" key="2">
    <source>
        <dbReference type="EMBL" id="GAA4283358.1"/>
    </source>
</evidence>
<accession>A0ABP8EHH4</accession>
<proteinExistence type="predicted"/>
<organism evidence="2 3">
    <name type="scientific">Brevibacterium daeguense</name>
    <dbReference type="NCBI Taxonomy" id="909936"/>
    <lineage>
        <taxon>Bacteria</taxon>
        <taxon>Bacillati</taxon>
        <taxon>Actinomycetota</taxon>
        <taxon>Actinomycetes</taxon>
        <taxon>Micrococcales</taxon>
        <taxon>Brevibacteriaceae</taxon>
        <taxon>Brevibacterium</taxon>
    </lineage>
</organism>
<feature type="region of interest" description="Disordered" evidence="1">
    <location>
        <begin position="330"/>
        <end position="349"/>
    </location>
</feature>
<feature type="compositionally biased region" description="Basic and acidic residues" evidence="1">
    <location>
        <begin position="339"/>
        <end position="349"/>
    </location>
</feature>